<dbReference type="EMBL" id="JARQZJ010000001">
    <property type="protein sequence ID" value="KAK9869782.1"/>
    <property type="molecule type" value="Genomic_DNA"/>
</dbReference>
<protein>
    <submittedName>
        <fullName evidence="2">Uncharacterized protein</fullName>
    </submittedName>
</protein>
<sequence>MHKNIISIAVAILLVVFAVINASPLTPLRLSGHGNRNRRHAGSSKRIFDKIFEDIRGEAPPEQYDLSGSDGDLAFLSIIHDSSK</sequence>
<name>A0AAW1TN78_9CUCU</name>
<accession>A0AAW1TN78</accession>
<evidence type="ECO:0000313" key="2">
    <source>
        <dbReference type="EMBL" id="KAK9869782.1"/>
    </source>
</evidence>
<organism evidence="2 3">
    <name type="scientific">Henosepilachna vigintioctopunctata</name>
    <dbReference type="NCBI Taxonomy" id="420089"/>
    <lineage>
        <taxon>Eukaryota</taxon>
        <taxon>Metazoa</taxon>
        <taxon>Ecdysozoa</taxon>
        <taxon>Arthropoda</taxon>
        <taxon>Hexapoda</taxon>
        <taxon>Insecta</taxon>
        <taxon>Pterygota</taxon>
        <taxon>Neoptera</taxon>
        <taxon>Endopterygota</taxon>
        <taxon>Coleoptera</taxon>
        <taxon>Polyphaga</taxon>
        <taxon>Cucujiformia</taxon>
        <taxon>Coccinelloidea</taxon>
        <taxon>Coccinellidae</taxon>
        <taxon>Epilachninae</taxon>
        <taxon>Epilachnini</taxon>
        <taxon>Henosepilachna</taxon>
    </lineage>
</organism>
<evidence type="ECO:0000313" key="3">
    <source>
        <dbReference type="Proteomes" id="UP001431783"/>
    </source>
</evidence>
<reference evidence="2 3" key="1">
    <citation type="submission" date="2023-03" db="EMBL/GenBank/DDBJ databases">
        <title>Genome insight into feeding habits of ladybird beetles.</title>
        <authorList>
            <person name="Li H.-S."/>
            <person name="Huang Y.-H."/>
            <person name="Pang H."/>
        </authorList>
    </citation>
    <scope>NUCLEOTIDE SEQUENCE [LARGE SCALE GENOMIC DNA]</scope>
    <source>
        <strain evidence="2">SYSU_2023b</strain>
        <tissue evidence="2">Whole body</tissue>
    </source>
</reference>
<proteinExistence type="predicted"/>
<keyword evidence="3" id="KW-1185">Reference proteome</keyword>
<keyword evidence="1" id="KW-0732">Signal</keyword>
<dbReference type="Proteomes" id="UP001431783">
    <property type="component" value="Unassembled WGS sequence"/>
</dbReference>
<evidence type="ECO:0000256" key="1">
    <source>
        <dbReference type="SAM" id="SignalP"/>
    </source>
</evidence>
<gene>
    <name evidence="2" type="ORF">WA026_003514</name>
</gene>
<comment type="caution">
    <text evidence="2">The sequence shown here is derived from an EMBL/GenBank/DDBJ whole genome shotgun (WGS) entry which is preliminary data.</text>
</comment>
<dbReference type="AlphaFoldDB" id="A0AAW1TN78"/>
<feature type="signal peptide" evidence="1">
    <location>
        <begin position="1"/>
        <end position="22"/>
    </location>
</feature>
<feature type="chain" id="PRO_5043699404" evidence="1">
    <location>
        <begin position="23"/>
        <end position="84"/>
    </location>
</feature>